<dbReference type="PIRSF" id="PIRSF000538">
    <property type="entry name" value="GlpK"/>
    <property type="match status" value="1"/>
</dbReference>
<evidence type="ECO:0000259" key="5">
    <source>
        <dbReference type="Pfam" id="PF00370"/>
    </source>
</evidence>
<dbReference type="InterPro" id="IPR018485">
    <property type="entry name" value="FGGY_C"/>
</dbReference>
<protein>
    <submittedName>
        <fullName evidence="7">Xylulokinase</fullName>
    </submittedName>
</protein>
<dbReference type="InterPro" id="IPR050406">
    <property type="entry name" value="FGGY_Carb_Kinase"/>
</dbReference>
<dbReference type="Gene3D" id="3.30.420.40">
    <property type="match status" value="2"/>
</dbReference>
<dbReference type="EMBL" id="BAABYW010000001">
    <property type="protein sequence ID" value="GAA6410747.1"/>
    <property type="molecule type" value="Genomic_DNA"/>
</dbReference>
<dbReference type="PANTHER" id="PTHR43095:SF3">
    <property type="entry name" value="L-XYLULOSE_3-KETO-L-GULONATE KINASE"/>
    <property type="match status" value="1"/>
</dbReference>
<dbReference type="PROSITE" id="PS00445">
    <property type="entry name" value="FGGY_KINASES_2"/>
    <property type="match status" value="1"/>
</dbReference>
<dbReference type="InterPro" id="IPR000577">
    <property type="entry name" value="Carb_kinase_FGGY"/>
</dbReference>
<evidence type="ECO:0000256" key="3">
    <source>
        <dbReference type="ARBA" id="ARBA00022777"/>
    </source>
</evidence>
<organism evidence="7 8">
    <name type="scientific">Blautia hominis</name>
    <dbReference type="NCBI Taxonomy" id="2025493"/>
    <lineage>
        <taxon>Bacteria</taxon>
        <taxon>Bacillati</taxon>
        <taxon>Bacillota</taxon>
        <taxon>Clostridia</taxon>
        <taxon>Lachnospirales</taxon>
        <taxon>Lachnospiraceae</taxon>
        <taxon>Blautia</taxon>
    </lineage>
</organism>
<dbReference type="SUPFAM" id="SSF53067">
    <property type="entry name" value="Actin-like ATPase domain"/>
    <property type="match status" value="2"/>
</dbReference>
<dbReference type="Proteomes" id="UP001600943">
    <property type="component" value="Unassembled WGS sequence"/>
</dbReference>
<keyword evidence="3 4" id="KW-0418">Kinase</keyword>
<dbReference type="Pfam" id="PF02782">
    <property type="entry name" value="FGGY_C"/>
    <property type="match status" value="1"/>
</dbReference>
<evidence type="ECO:0000256" key="1">
    <source>
        <dbReference type="ARBA" id="ARBA00009156"/>
    </source>
</evidence>
<dbReference type="InterPro" id="IPR018483">
    <property type="entry name" value="Carb_kinase_FGGY_CS"/>
</dbReference>
<feature type="domain" description="Carbohydrate kinase FGGY C-terminal" evidence="6">
    <location>
        <begin position="253"/>
        <end position="439"/>
    </location>
</feature>
<sequence length="492" mass="55503">MNTLIIDIGTSSMRGILYDEAGRNLSSAQLKYEPVKKACGWVEQPRGQWEAYTVKICEKINNEAVQINEKIDAIAVTAQRSSVIPVDITGTPLMDTVMWQDTRNSDICRRLEKYNQILIRKSGAKINTVFSGSRMTWIKENCPDIYKDVYKFLNIPEFIMHKMTGSYLTDHTYGSRTNLMNLRERAWDEELLDIFGIRREQLCDLLKPGSMVGKVTAEFSADTGITVGTPVISAGGDQQCAAVGQGAFVPGTASIVTGTGGFLVAAVEKVPEQLSENMICNCAAVNDKYIIEANVLTCCSAFDWFCHTFYDWADGVIDYRRINQELEKSSLEKVGEILILPYFQGRSTPDWNPDSRAVFEGIALKHTRVEILQSLVEGIFLEIANNLEEFEKYCPIEKAYISGGLTNSRVMNQMQADIYGLKLYHMEDSESTALGALMTVLTEMGVYSSVEEAFHIIRGAENTQVFKPRMTRFEEYQKKKGKMQELYQKIYR</sequence>
<name>A0ABQ0BH16_9FIRM</name>
<proteinExistence type="inferred from homology"/>
<feature type="domain" description="Carbohydrate kinase FGGY N-terminal" evidence="5">
    <location>
        <begin position="4"/>
        <end position="244"/>
    </location>
</feature>
<evidence type="ECO:0000313" key="8">
    <source>
        <dbReference type="Proteomes" id="UP001600943"/>
    </source>
</evidence>
<evidence type="ECO:0000256" key="2">
    <source>
        <dbReference type="ARBA" id="ARBA00022679"/>
    </source>
</evidence>
<evidence type="ECO:0000256" key="4">
    <source>
        <dbReference type="RuleBase" id="RU003733"/>
    </source>
</evidence>
<dbReference type="Pfam" id="PF00370">
    <property type="entry name" value="FGGY_N"/>
    <property type="match status" value="1"/>
</dbReference>
<reference evidence="7 8" key="1">
    <citation type="submission" date="2024-04" db="EMBL/GenBank/DDBJ databases">
        <title>Defined microbial consortia suppress multidrug-resistant proinflammatory Enterobacteriaceae via ecological control.</title>
        <authorList>
            <person name="Furuichi M."/>
            <person name="Kawaguchi T."/>
            <person name="Pust M."/>
            <person name="Yasuma K."/>
            <person name="Plichta D."/>
            <person name="Hasegawa N."/>
            <person name="Ohya T."/>
            <person name="Bhattarai S."/>
            <person name="Sasajima S."/>
            <person name="Aoto Y."/>
            <person name="Tuganbaev T."/>
            <person name="Yaginuma M."/>
            <person name="Ueda M."/>
            <person name="Okahashi N."/>
            <person name="Amafuji K."/>
            <person name="Kiridooshi Y."/>
            <person name="Sugita K."/>
            <person name="Strazar M."/>
            <person name="Skelly A."/>
            <person name="Suda W."/>
            <person name="Hattori M."/>
            <person name="Nakamoto N."/>
            <person name="Caballero S."/>
            <person name="Norman J."/>
            <person name="Olle B."/>
            <person name="Tanoue T."/>
            <person name="Arita M."/>
            <person name="Bucci V."/>
            <person name="Atarashi K."/>
            <person name="Xavier R."/>
            <person name="Honda K."/>
        </authorList>
    </citation>
    <scope>NUCLEOTIDE SEQUENCE [LARGE SCALE GENOMIC DNA]</scope>
    <source>
        <strain evidence="8">k04-0078-D8-1</strain>
    </source>
</reference>
<dbReference type="PANTHER" id="PTHR43095">
    <property type="entry name" value="SUGAR KINASE"/>
    <property type="match status" value="1"/>
</dbReference>
<evidence type="ECO:0000313" key="7">
    <source>
        <dbReference type="EMBL" id="GAA6410747.1"/>
    </source>
</evidence>
<dbReference type="RefSeq" id="WP_390409186.1">
    <property type="nucleotide sequence ID" value="NZ_BAABYW010000001.1"/>
</dbReference>
<dbReference type="CDD" id="cd07779">
    <property type="entry name" value="ASKHA_NBD_FGGY_YgcE-like"/>
    <property type="match status" value="1"/>
</dbReference>
<comment type="caution">
    <text evidence="7">The sequence shown here is derived from an EMBL/GenBank/DDBJ whole genome shotgun (WGS) entry which is preliminary data.</text>
</comment>
<evidence type="ECO:0000259" key="6">
    <source>
        <dbReference type="Pfam" id="PF02782"/>
    </source>
</evidence>
<comment type="similarity">
    <text evidence="1 4">Belongs to the FGGY kinase family.</text>
</comment>
<accession>A0ABQ0BH16</accession>
<dbReference type="InterPro" id="IPR043129">
    <property type="entry name" value="ATPase_NBD"/>
</dbReference>
<dbReference type="InterPro" id="IPR018484">
    <property type="entry name" value="FGGY_N"/>
</dbReference>
<gene>
    <name evidence="7" type="primary">xylB_5</name>
    <name evidence="7" type="ORF">K040078D81_48640</name>
</gene>
<keyword evidence="2 4" id="KW-0808">Transferase</keyword>
<keyword evidence="8" id="KW-1185">Reference proteome</keyword>